<feature type="compositionally biased region" description="Low complexity" evidence="2">
    <location>
        <begin position="89"/>
        <end position="154"/>
    </location>
</feature>
<reference evidence="3" key="1">
    <citation type="submission" date="2020-10" db="EMBL/GenBank/DDBJ databases">
        <title>Unveiling of a novel bifunctional photoreceptor, Dualchrome1, isolated from a cosmopolitan green alga.</title>
        <authorList>
            <person name="Suzuki S."/>
            <person name="Kawachi M."/>
        </authorList>
    </citation>
    <scope>NUCLEOTIDE SEQUENCE</scope>
    <source>
        <strain evidence="3">NIES 2893</strain>
    </source>
</reference>
<sequence>MDDYAHVEELEDLPDDLPEEEEIHDGEVIKASTANATSAAASTSKAEPAPVAKPKAAPKAKAAPAEKPAAEKKPTEAKAAPAEKKPEATPKAVAAASTSKAEPAPVAKPAAAAPEAEAAPAEKPAAEAKPGAAAPEEKATATATAKPAQAARTPAPAPEPEIDQASQQRPARVETVQDVANSRRTPEGIPTNGGATATGLKGALKLAQADAVRAIDLLREVEAERDWLLAQLEAREDQNAKLCEDVEMLHVMLEDALTPPMTTDGSTQTKHKAPYERDLSADFDPVATSSYVDVREGVALTEEQAMAIREADPTRPVARVLKNGTSAEQAYFNEMFKLRRALASQGNRLVPHQRYETYKGFGYSGRGARTSWGHNPSKPAPP</sequence>
<dbReference type="Proteomes" id="UP000660262">
    <property type="component" value="Unassembled WGS sequence"/>
</dbReference>
<comment type="caution">
    <text evidence="3">The sequence shown here is derived from an EMBL/GenBank/DDBJ whole genome shotgun (WGS) entry which is preliminary data.</text>
</comment>
<feature type="compositionally biased region" description="Acidic residues" evidence="2">
    <location>
        <begin position="9"/>
        <end position="24"/>
    </location>
</feature>
<evidence type="ECO:0000256" key="1">
    <source>
        <dbReference type="SAM" id="Coils"/>
    </source>
</evidence>
<evidence type="ECO:0000256" key="2">
    <source>
        <dbReference type="SAM" id="MobiDB-lite"/>
    </source>
</evidence>
<dbReference type="AlphaFoldDB" id="A0A830H8M1"/>
<keyword evidence="4" id="KW-1185">Reference proteome</keyword>
<feature type="coiled-coil region" evidence="1">
    <location>
        <begin position="204"/>
        <end position="238"/>
    </location>
</feature>
<accession>A0A830H8M1</accession>
<feature type="compositionally biased region" description="Low complexity" evidence="2">
    <location>
        <begin position="30"/>
        <end position="67"/>
    </location>
</feature>
<dbReference type="EMBL" id="BNJQ01000004">
    <property type="protein sequence ID" value="GHP03038.1"/>
    <property type="molecule type" value="Genomic_DNA"/>
</dbReference>
<feature type="region of interest" description="Disordered" evidence="2">
    <location>
        <begin position="1"/>
        <end position="197"/>
    </location>
</feature>
<organism evidence="3 4">
    <name type="scientific">Pycnococcus provasolii</name>
    <dbReference type="NCBI Taxonomy" id="41880"/>
    <lineage>
        <taxon>Eukaryota</taxon>
        <taxon>Viridiplantae</taxon>
        <taxon>Chlorophyta</taxon>
        <taxon>Pseudoscourfieldiophyceae</taxon>
        <taxon>Pseudoscourfieldiales</taxon>
        <taxon>Pycnococcaceae</taxon>
        <taxon>Pycnococcus</taxon>
    </lineage>
</organism>
<evidence type="ECO:0000313" key="4">
    <source>
        <dbReference type="Proteomes" id="UP000660262"/>
    </source>
</evidence>
<feature type="compositionally biased region" description="Basic and acidic residues" evidence="2">
    <location>
        <begin position="68"/>
        <end position="88"/>
    </location>
</feature>
<keyword evidence="1" id="KW-0175">Coiled coil</keyword>
<dbReference type="OrthoDB" id="526572at2759"/>
<gene>
    <name evidence="3" type="ORF">PPROV_000179300</name>
</gene>
<proteinExistence type="predicted"/>
<name>A0A830H8M1_9CHLO</name>
<protein>
    <submittedName>
        <fullName evidence="3">Uncharacterized protein</fullName>
    </submittedName>
</protein>
<evidence type="ECO:0000313" key="3">
    <source>
        <dbReference type="EMBL" id="GHP03038.1"/>
    </source>
</evidence>